<gene>
    <name evidence="12" type="ORF">EV420DRAFT_1297367</name>
</gene>
<keyword evidence="7" id="KW-0406">Ion transport</keyword>
<evidence type="ECO:0000256" key="3">
    <source>
        <dbReference type="ARBA" id="ARBA00022449"/>
    </source>
</evidence>
<feature type="transmembrane region" description="Helical" evidence="10">
    <location>
        <begin position="39"/>
        <end position="57"/>
    </location>
</feature>
<dbReference type="GO" id="GO:0016020">
    <property type="term" value="C:membrane"/>
    <property type="evidence" value="ECO:0007669"/>
    <property type="project" value="UniProtKB-SubCell"/>
</dbReference>
<dbReference type="PANTHER" id="PTHR43562">
    <property type="entry name" value="NAPA-TYPE SODIUM/HYDROGEN ANTIPORTER"/>
    <property type="match status" value="1"/>
</dbReference>
<keyword evidence="13" id="KW-1185">Reference proteome</keyword>
<evidence type="ECO:0000256" key="6">
    <source>
        <dbReference type="ARBA" id="ARBA00023053"/>
    </source>
</evidence>
<evidence type="ECO:0000259" key="11">
    <source>
        <dbReference type="Pfam" id="PF00999"/>
    </source>
</evidence>
<feature type="transmembrane region" description="Helical" evidence="10">
    <location>
        <begin position="413"/>
        <end position="435"/>
    </location>
</feature>
<dbReference type="GO" id="GO:0006814">
    <property type="term" value="P:sodium ion transport"/>
    <property type="evidence" value="ECO:0007669"/>
    <property type="project" value="UniProtKB-KW"/>
</dbReference>
<proteinExistence type="predicted"/>
<name>A0AA39U2F4_ARMTA</name>
<dbReference type="PANTHER" id="PTHR43562:SF3">
    <property type="entry name" value="SODIUM ION_PROTON EXCHANGER (EUROFUNG)"/>
    <property type="match status" value="1"/>
</dbReference>
<dbReference type="InterPro" id="IPR006153">
    <property type="entry name" value="Cation/H_exchanger_TM"/>
</dbReference>
<dbReference type="Proteomes" id="UP001175211">
    <property type="component" value="Unassembled WGS sequence"/>
</dbReference>
<dbReference type="Gene3D" id="1.20.1530.20">
    <property type="match status" value="1"/>
</dbReference>
<sequence>MSDTVTLKMLEYTLPEIPVLLTFASFLFFINLAEGVANYLIEAGLLGSLVVGIIYGPEAANILPTDVQTTFQIIGYIGLLLIVFEAGLATDMSLLYKNIWLSLLVALTGVGLPIGLSILLLSVGYKYTVLQGFAAGAALCSTSLGTTLALLSPEIKNTRTGVVLLSAALIDDIVGLVIAAIISEISSVDEASVSIKWQTIVRPIMVSVAFGLFTFIISRLLRFLLFHHPAAWKDRLRTQRVQLSMLIFVMAGYVAGANYSGTSELFGAYLAGTLLTHVFALSSREECEDKTEDHQIITPIHAFTIYIIPILQVLLSPLFFASIGAALPIRLLGSVHGSHRVVWRGIIYSLLMGVAKAAVGIWMLVWPDRDSGLHILTTIESATLLGTAMVARGEIALIVAEIARPILGDDEPFAVVVWAILLNTIGGAVGVGLVLRVRTMDKPSVFSSLLRRSVGRSSAEAHVKSVDVEATTK</sequence>
<evidence type="ECO:0000256" key="9">
    <source>
        <dbReference type="ARBA" id="ARBA00023201"/>
    </source>
</evidence>
<keyword evidence="8 10" id="KW-0472">Membrane</keyword>
<evidence type="ECO:0000256" key="8">
    <source>
        <dbReference type="ARBA" id="ARBA00023136"/>
    </source>
</evidence>
<evidence type="ECO:0000256" key="1">
    <source>
        <dbReference type="ARBA" id="ARBA00004141"/>
    </source>
</evidence>
<dbReference type="AlphaFoldDB" id="A0AA39U2F4"/>
<feature type="transmembrane region" description="Helical" evidence="10">
    <location>
        <begin position="203"/>
        <end position="221"/>
    </location>
</feature>
<dbReference type="GO" id="GO:0015297">
    <property type="term" value="F:antiporter activity"/>
    <property type="evidence" value="ECO:0007669"/>
    <property type="project" value="UniProtKB-KW"/>
</dbReference>
<accession>A0AA39U2F4</accession>
<comment type="caution">
    <text evidence="12">The sequence shown here is derived from an EMBL/GenBank/DDBJ whole genome shotgun (WGS) entry which is preliminary data.</text>
</comment>
<keyword evidence="4 10" id="KW-0812">Transmembrane</keyword>
<dbReference type="Pfam" id="PF00999">
    <property type="entry name" value="Na_H_Exchanger"/>
    <property type="match status" value="1"/>
</dbReference>
<evidence type="ECO:0000256" key="2">
    <source>
        <dbReference type="ARBA" id="ARBA00022448"/>
    </source>
</evidence>
<organism evidence="12 13">
    <name type="scientific">Armillaria tabescens</name>
    <name type="common">Ringless honey mushroom</name>
    <name type="synonym">Agaricus tabescens</name>
    <dbReference type="NCBI Taxonomy" id="1929756"/>
    <lineage>
        <taxon>Eukaryota</taxon>
        <taxon>Fungi</taxon>
        <taxon>Dikarya</taxon>
        <taxon>Basidiomycota</taxon>
        <taxon>Agaricomycotina</taxon>
        <taxon>Agaricomycetes</taxon>
        <taxon>Agaricomycetidae</taxon>
        <taxon>Agaricales</taxon>
        <taxon>Marasmiineae</taxon>
        <taxon>Physalacriaceae</taxon>
        <taxon>Desarmillaria</taxon>
    </lineage>
</organism>
<keyword evidence="9" id="KW-0739">Sodium transport</keyword>
<evidence type="ECO:0000256" key="10">
    <source>
        <dbReference type="SAM" id="Phobius"/>
    </source>
</evidence>
<keyword evidence="6" id="KW-0915">Sodium</keyword>
<feature type="transmembrane region" description="Helical" evidence="10">
    <location>
        <begin position="163"/>
        <end position="183"/>
    </location>
</feature>
<feature type="transmembrane region" description="Helical" evidence="10">
    <location>
        <begin position="100"/>
        <end position="123"/>
    </location>
</feature>
<dbReference type="GeneID" id="85351897"/>
<protein>
    <submittedName>
        <fullName evidence="12">Cation/H+ exchanger</fullName>
    </submittedName>
</protein>
<dbReference type="RefSeq" id="XP_060339127.1">
    <property type="nucleotide sequence ID" value="XM_060468349.1"/>
</dbReference>
<feature type="transmembrane region" description="Helical" evidence="10">
    <location>
        <begin position="12"/>
        <end position="32"/>
    </location>
</feature>
<feature type="transmembrane region" description="Helical" evidence="10">
    <location>
        <begin position="69"/>
        <end position="88"/>
    </location>
</feature>
<dbReference type="InterPro" id="IPR038770">
    <property type="entry name" value="Na+/solute_symporter_sf"/>
</dbReference>
<dbReference type="EMBL" id="JAUEPS010000001">
    <property type="protein sequence ID" value="KAK0469334.1"/>
    <property type="molecule type" value="Genomic_DNA"/>
</dbReference>
<evidence type="ECO:0000313" key="12">
    <source>
        <dbReference type="EMBL" id="KAK0469334.1"/>
    </source>
</evidence>
<feature type="domain" description="Cation/H+ exchanger transmembrane" evidence="11">
    <location>
        <begin position="45"/>
        <end position="432"/>
    </location>
</feature>
<keyword evidence="5 10" id="KW-1133">Transmembrane helix</keyword>
<feature type="transmembrane region" description="Helical" evidence="10">
    <location>
        <begin position="241"/>
        <end position="259"/>
    </location>
</feature>
<comment type="subcellular location">
    <subcellularLocation>
        <location evidence="1">Membrane</location>
        <topology evidence="1">Multi-pass membrane protein</topology>
    </subcellularLocation>
</comment>
<reference evidence="12" key="1">
    <citation type="submission" date="2023-06" db="EMBL/GenBank/DDBJ databases">
        <authorList>
            <consortium name="Lawrence Berkeley National Laboratory"/>
            <person name="Ahrendt S."/>
            <person name="Sahu N."/>
            <person name="Indic B."/>
            <person name="Wong-Bajracharya J."/>
            <person name="Merenyi Z."/>
            <person name="Ke H.-M."/>
            <person name="Monk M."/>
            <person name="Kocsube S."/>
            <person name="Drula E."/>
            <person name="Lipzen A."/>
            <person name="Balint B."/>
            <person name="Henrissat B."/>
            <person name="Andreopoulos B."/>
            <person name="Martin F.M."/>
            <person name="Harder C.B."/>
            <person name="Rigling D."/>
            <person name="Ford K.L."/>
            <person name="Foster G.D."/>
            <person name="Pangilinan J."/>
            <person name="Papanicolaou A."/>
            <person name="Barry K."/>
            <person name="LaButti K."/>
            <person name="Viragh M."/>
            <person name="Koriabine M."/>
            <person name="Yan M."/>
            <person name="Riley R."/>
            <person name="Champramary S."/>
            <person name="Plett K.L."/>
            <person name="Tsai I.J."/>
            <person name="Slot J."/>
            <person name="Sipos G."/>
            <person name="Plett J."/>
            <person name="Nagy L.G."/>
            <person name="Grigoriev I.V."/>
        </authorList>
    </citation>
    <scope>NUCLEOTIDE SEQUENCE</scope>
    <source>
        <strain evidence="12">CCBAS 213</strain>
    </source>
</reference>
<evidence type="ECO:0000256" key="5">
    <source>
        <dbReference type="ARBA" id="ARBA00022989"/>
    </source>
</evidence>
<keyword evidence="2" id="KW-0813">Transport</keyword>
<feature type="transmembrane region" description="Helical" evidence="10">
    <location>
        <begin position="129"/>
        <end position="151"/>
    </location>
</feature>
<evidence type="ECO:0000256" key="4">
    <source>
        <dbReference type="ARBA" id="ARBA00022692"/>
    </source>
</evidence>
<dbReference type="GO" id="GO:1902600">
    <property type="term" value="P:proton transmembrane transport"/>
    <property type="evidence" value="ECO:0007669"/>
    <property type="project" value="InterPro"/>
</dbReference>
<evidence type="ECO:0000256" key="7">
    <source>
        <dbReference type="ARBA" id="ARBA00023065"/>
    </source>
</evidence>
<feature type="transmembrane region" description="Helical" evidence="10">
    <location>
        <begin position="303"/>
        <end position="326"/>
    </location>
</feature>
<evidence type="ECO:0000313" key="13">
    <source>
        <dbReference type="Proteomes" id="UP001175211"/>
    </source>
</evidence>
<keyword evidence="3" id="KW-0050">Antiport</keyword>
<feature type="transmembrane region" description="Helical" evidence="10">
    <location>
        <begin position="346"/>
        <end position="366"/>
    </location>
</feature>